<name>A0A151I8G6_9HYME</name>
<feature type="non-terminal residue" evidence="5">
    <location>
        <position position="1"/>
    </location>
</feature>
<dbReference type="GO" id="GO:0046872">
    <property type="term" value="F:metal ion binding"/>
    <property type="evidence" value="ECO:0007669"/>
    <property type="project" value="UniProtKB-KW"/>
</dbReference>
<evidence type="ECO:0000256" key="3">
    <source>
        <dbReference type="SAM" id="Phobius"/>
    </source>
</evidence>
<dbReference type="Pfam" id="PF13359">
    <property type="entry name" value="DDE_Tnp_4"/>
    <property type="match status" value="1"/>
</dbReference>
<sequence>VKPINQLRQLHGDYETLFQELKNDENLFFRYTRMSLPLFNKLVQLTNSHLRKNSYRALSTKQRLIIALRYLVTGYLPLSIALAFRVGESTVRILIKEICQVLINNVLLRKSFFNYKKYYSIVLMAVTNHVYRFTLIDVGAYGGNSDGGIFNESLIGENLKNENLGLPKELFSYQAVRNVHQFFC</sequence>
<organism evidence="5 6">
    <name type="scientific">Cyphomyrmex costatus</name>
    <dbReference type="NCBI Taxonomy" id="456900"/>
    <lineage>
        <taxon>Eukaryota</taxon>
        <taxon>Metazoa</taxon>
        <taxon>Ecdysozoa</taxon>
        <taxon>Arthropoda</taxon>
        <taxon>Hexapoda</taxon>
        <taxon>Insecta</taxon>
        <taxon>Pterygota</taxon>
        <taxon>Neoptera</taxon>
        <taxon>Endopterygota</taxon>
        <taxon>Hymenoptera</taxon>
        <taxon>Apocrita</taxon>
        <taxon>Aculeata</taxon>
        <taxon>Formicoidea</taxon>
        <taxon>Formicidae</taxon>
        <taxon>Myrmicinae</taxon>
        <taxon>Cyphomyrmex</taxon>
    </lineage>
</organism>
<feature type="transmembrane region" description="Helical" evidence="3">
    <location>
        <begin position="64"/>
        <end position="84"/>
    </location>
</feature>
<keyword evidence="3" id="KW-1133">Transmembrane helix</keyword>
<dbReference type="STRING" id="456900.A0A151I8G6"/>
<evidence type="ECO:0000313" key="6">
    <source>
        <dbReference type="Proteomes" id="UP000078542"/>
    </source>
</evidence>
<keyword evidence="6" id="KW-1185">Reference proteome</keyword>
<keyword evidence="3" id="KW-0812">Transmembrane</keyword>
<keyword evidence="3" id="KW-0472">Membrane</keyword>
<dbReference type="AlphaFoldDB" id="A0A151I8G6"/>
<keyword evidence="2" id="KW-0479">Metal-binding</keyword>
<evidence type="ECO:0000256" key="2">
    <source>
        <dbReference type="ARBA" id="ARBA00022723"/>
    </source>
</evidence>
<dbReference type="Proteomes" id="UP000078542">
    <property type="component" value="Unassembled WGS sequence"/>
</dbReference>
<evidence type="ECO:0000256" key="1">
    <source>
        <dbReference type="ARBA" id="ARBA00001968"/>
    </source>
</evidence>
<reference evidence="5 6" key="1">
    <citation type="submission" date="2016-03" db="EMBL/GenBank/DDBJ databases">
        <title>Cyphomyrmex costatus WGS genome.</title>
        <authorList>
            <person name="Nygaard S."/>
            <person name="Hu H."/>
            <person name="Boomsma J."/>
            <person name="Zhang G."/>
        </authorList>
    </citation>
    <scope>NUCLEOTIDE SEQUENCE [LARGE SCALE GENOMIC DNA]</scope>
    <source>
        <strain evidence="5">MS0001</strain>
        <tissue evidence="5">Whole body</tissue>
    </source>
</reference>
<accession>A0A151I8G6</accession>
<evidence type="ECO:0000259" key="4">
    <source>
        <dbReference type="Pfam" id="PF13359"/>
    </source>
</evidence>
<comment type="cofactor">
    <cofactor evidence="1">
        <name>a divalent metal cation</name>
        <dbReference type="ChEBI" id="CHEBI:60240"/>
    </cofactor>
</comment>
<gene>
    <name evidence="5" type="ORF">ALC62_14803</name>
</gene>
<evidence type="ECO:0000313" key="5">
    <source>
        <dbReference type="EMBL" id="KYM94573.1"/>
    </source>
</evidence>
<proteinExistence type="predicted"/>
<protein>
    <recommendedName>
        <fullName evidence="4">DDE Tnp4 domain-containing protein</fullName>
    </recommendedName>
</protein>
<dbReference type="EMBL" id="KQ978374">
    <property type="protein sequence ID" value="KYM94573.1"/>
    <property type="molecule type" value="Genomic_DNA"/>
</dbReference>
<feature type="domain" description="DDE Tnp4" evidence="4">
    <location>
        <begin position="109"/>
        <end position="161"/>
    </location>
</feature>
<dbReference type="InterPro" id="IPR027806">
    <property type="entry name" value="HARBI1_dom"/>
</dbReference>